<evidence type="ECO:0000313" key="4">
    <source>
        <dbReference type="Proteomes" id="UP000216207"/>
    </source>
</evidence>
<evidence type="ECO:0000313" key="1">
    <source>
        <dbReference type="EMBL" id="PAE87828.1"/>
    </source>
</evidence>
<dbReference type="RefSeq" id="WP_095326973.1">
    <property type="nucleotide sequence ID" value="NZ_NPBS01000019.1"/>
</dbReference>
<dbReference type="AlphaFoldDB" id="A0A268S3X8"/>
<reference evidence="3 4" key="1">
    <citation type="submission" date="2017-07" db="EMBL/GenBank/DDBJ databases">
        <title>Isolation and whole genome analysis of endospore-forming bacteria from heroin.</title>
        <authorList>
            <person name="Kalinowski J."/>
            <person name="Ahrens B."/>
            <person name="Al-Dilaimi A."/>
            <person name="Winkler A."/>
            <person name="Wibberg D."/>
            <person name="Schleenbecker U."/>
            <person name="Ruckert C."/>
            <person name="Wolfel R."/>
            <person name="Grass G."/>
        </authorList>
    </citation>
    <scope>NUCLEOTIDE SEQUENCE [LARGE SCALE GENOMIC DNA]</scope>
    <source>
        <strain evidence="2 3">7523-2</strain>
        <strain evidence="1 4">7539</strain>
    </source>
</reference>
<evidence type="ECO:0000313" key="3">
    <source>
        <dbReference type="Proteomes" id="UP000216133"/>
    </source>
</evidence>
<protein>
    <submittedName>
        <fullName evidence="2">Uncharacterized protein</fullName>
    </submittedName>
</protein>
<accession>A0A268S3X8</accession>
<proteinExistence type="predicted"/>
<dbReference type="EMBL" id="NPCC01000028">
    <property type="protein sequence ID" value="PAE87828.1"/>
    <property type="molecule type" value="Genomic_DNA"/>
</dbReference>
<sequence>MNIKDFAGVNNLFEKPSGEKMSHQELYTKVVKGIGLEVCEKYIPVSIEKLRDALQVDPHLNTIELKKWDSAANRAFRHTFRLVKVDTISQSEAVCTLKQAARMLVDRDYPEYTEMQKEKTFI</sequence>
<dbReference type="Proteomes" id="UP000216133">
    <property type="component" value="Unassembled WGS sequence"/>
</dbReference>
<organism evidence="2 3">
    <name type="scientific">Shouchella clausii</name>
    <name type="common">Alkalihalobacillus clausii</name>
    <dbReference type="NCBI Taxonomy" id="79880"/>
    <lineage>
        <taxon>Bacteria</taxon>
        <taxon>Bacillati</taxon>
        <taxon>Bacillota</taxon>
        <taxon>Bacilli</taxon>
        <taxon>Bacillales</taxon>
        <taxon>Bacillaceae</taxon>
        <taxon>Shouchella</taxon>
    </lineage>
</organism>
<gene>
    <name evidence="2" type="ORF">CHH61_04190</name>
    <name evidence="1" type="ORF">CHH72_16485</name>
</gene>
<comment type="caution">
    <text evidence="2">The sequence shown here is derived from an EMBL/GenBank/DDBJ whole genome shotgun (WGS) entry which is preliminary data.</text>
</comment>
<dbReference type="EMBL" id="NPBS01000019">
    <property type="protein sequence ID" value="PAF27258.1"/>
    <property type="molecule type" value="Genomic_DNA"/>
</dbReference>
<dbReference type="Proteomes" id="UP000216207">
    <property type="component" value="Unassembled WGS sequence"/>
</dbReference>
<evidence type="ECO:0000313" key="2">
    <source>
        <dbReference type="EMBL" id="PAF27258.1"/>
    </source>
</evidence>
<name>A0A268S3X8_SHOCL</name>